<evidence type="ECO:0000313" key="3">
    <source>
        <dbReference type="EMBL" id="KAA2285058.1"/>
    </source>
</evidence>
<proteinExistence type="predicted"/>
<dbReference type="AlphaFoldDB" id="A0A5B2Z8L9"/>
<dbReference type="Pfam" id="PF07584">
    <property type="entry name" value="BatA"/>
    <property type="match status" value="1"/>
</dbReference>
<reference evidence="3 4" key="2">
    <citation type="submission" date="2019-09" db="EMBL/GenBank/DDBJ databases">
        <authorList>
            <person name="Mazur A."/>
        </authorList>
    </citation>
    <scope>NUCLEOTIDE SEQUENCE [LARGE SCALE GENOMIC DNA]</scope>
    <source>
        <strain evidence="3 4">3729k</strain>
    </source>
</reference>
<organism evidence="3 4">
    <name type="scientific">Arenimonas fontis</name>
    <dbReference type="NCBI Taxonomy" id="2608255"/>
    <lineage>
        <taxon>Bacteria</taxon>
        <taxon>Pseudomonadati</taxon>
        <taxon>Pseudomonadota</taxon>
        <taxon>Gammaproteobacteria</taxon>
        <taxon>Lysobacterales</taxon>
        <taxon>Lysobacteraceae</taxon>
        <taxon>Arenimonas</taxon>
    </lineage>
</organism>
<dbReference type="InterPro" id="IPR024163">
    <property type="entry name" value="Aerotolerance_reg_N"/>
</dbReference>
<protein>
    <recommendedName>
        <fullName evidence="2">Aerotolerance regulator N-terminal domain-containing protein</fullName>
    </recommendedName>
</protein>
<keyword evidence="1" id="KW-0472">Membrane</keyword>
<evidence type="ECO:0000259" key="2">
    <source>
        <dbReference type="Pfam" id="PF07584"/>
    </source>
</evidence>
<sequence>MITGFAAPLALWALAALALPLLLHLARRERQRRTVFAALAWLLPRQRPRRRLRLQEWPLLVLRMALLAALALLLAQPLRTPDPPGAWELVHPVLSAPAGEAPEGIERRWLAPGFPPTSLPAPSAESLPVASLLRQADAELPAQTALTVRLPRRLAGLDAQALALSRVPVWQIEDAADTASAAAPVQTRGIALRGDADAASRRWLRALHAAWQAEAGDAAAPDEGEGLPASGRLTAWTGAGPVPATLLDWVAQGGELLLDADTAWPLPSPPANLPGDWLRGLAHGRGRVLQWRTPLQPEHRPELLEADFPSRLRAQLWPPPAPTLADAEVVKPAVTKADYTTPPTPWTMPLLWLALALFALERWLGTLPGREATT</sequence>
<evidence type="ECO:0000256" key="1">
    <source>
        <dbReference type="SAM" id="Phobius"/>
    </source>
</evidence>
<accession>A0A5B2Z8L9</accession>
<dbReference type="InterPro" id="IPR011933">
    <property type="entry name" value="Double_TM_dom"/>
</dbReference>
<feature type="transmembrane region" description="Helical" evidence="1">
    <location>
        <begin position="6"/>
        <end position="26"/>
    </location>
</feature>
<evidence type="ECO:0000313" key="4">
    <source>
        <dbReference type="Proteomes" id="UP000322165"/>
    </source>
</evidence>
<dbReference type="NCBIfam" id="TIGR02226">
    <property type="entry name" value="two_anch"/>
    <property type="match status" value="1"/>
</dbReference>
<dbReference type="EMBL" id="VUOD01000004">
    <property type="protein sequence ID" value="KAA2285058.1"/>
    <property type="molecule type" value="Genomic_DNA"/>
</dbReference>
<feature type="transmembrane region" description="Helical" evidence="1">
    <location>
        <begin position="57"/>
        <end position="75"/>
    </location>
</feature>
<keyword evidence="1" id="KW-0812">Transmembrane</keyword>
<comment type="caution">
    <text evidence="3">The sequence shown here is derived from an EMBL/GenBank/DDBJ whole genome shotgun (WGS) entry which is preliminary data.</text>
</comment>
<name>A0A5B2Z8L9_9GAMM</name>
<dbReference type="RefSeq" id="WP_149860557.1">
    <property type="nucleotide sequence ID" value="NZ_VUOD01000004.1"/>
</dbReference>
<reference evidence="3 4" key="1">
    <citation type="submission" date="2019-09" db="EMBL/GenBank/DDBJ databases">
        <title>Arenimonas chukotkensis sp. nov., a bacterium isolated from Chukotka hot spring, Arctic region, Russia.</title>
        <authorList>
            <person name="Zayulina K.S."/>
            <person name="Prokofeva M.I."/>
            <person name="Elcheninov A.G."/>
            <person name="Novikov A."/>
            <person name="Kochetkova T.V."/>
            <person name="Kublanov I.V."/>
        </authorList>
    </citation>
    <scope>NUCLEOTIDE SEQUENCE [LARGE SCALE GENOMIC DNA]</scope>
    <source>
        <strain evidence="3 4">3729k</strain>
    </source>
</reference>
<gene>
    <name evidence="3" type="ORF">F0415_07390</name>
</gene>
<keyword evidence="1" id="KW-1133">Transmembrane helix</keyword>
<dbReference type="Proteomes" id="UP000322165">
    <property type="component" value="Unassembled WGS sequence"/>
</dbReference>
<keyword evidence="4" id="KW-1185">Reference proteome</keyword>
<feature type="domain" description="Aerotolerance regulator N-terminal" evidence="2">
    <location>
        <begin position="1"/>
        <end position="77"/>
    </location>
</feature>
<dbReference type="PANTHER" id="PTHR37464:SF1">
    <property type="entry name" value="BLL2463 PROTEIN"/>
    <property type="match status" value="1"/>
</dbReference>
<dbReference type="PANTHER" id="PTHR37464">
    <property type="entry name" value="BLL2463 PROTEIN"/>
    <property type="match status" value="1"/>
</dbReference>